<reference evidence="1 2" key="1">
    <citation type="submission" date="2017-11" db="EMBL/GenBank/DDBJ databases">
        <title>The genome sequence of Pantoea rodasii DSM 26611.</title>
        <authorList>
            <person name="Gao J."/>
            <person name="Mao X."/>
            <person name="Sun J."/>
        </authorList>
    </citation>
    <scope>NUCLEOTIDE SEQUENCE [LARGE SCALE GENOMIC DNA]</scope>
    <source>
        <strain evidence="1 2">DSM 26611</strain>
    </source>
</reference>
<dbReference type="EMBL" id="PIQI01000018">
    <property type="protein sequence ID" value="PJZ05231.1"/>
    <property type="molecule type" value="Genomic_DNA"/>
</dbReference>
<name>A0A2M9WCG2_9GAMM</name>
<gene>
    <name evidence="1" type="ORF">PRCB_12795</name>
</gene>
<comment type="caution">
    <text evidence="1">The sequence shown here is derived from an EMBL/GenBank/DDBJ whole genome shotgun (WGS) entry which is preliminary data.</text>
</comment>
<dbReference type="Proteomes" id="UP000232062">
    <property type="component" value="Unassembled WGS sequence"/>
</dbReference>
<accession>A0A2M9WCG2</accession>
<keyword evidence="2" id="KW-1185">Reference proteome</keyword>
<sequence length="60" mass="7015">MRRNLAERRQRKKAIAYAIALFRTFYRRNNGINPLRLTTSRLFPRHIAPASNPFPCSTLA</sequence>
<dbReference type="AlphaFoldDB" id="A0A2M9WCG2"/>
<proteinExistence type="predicted"/>
<evidence type="ECO:0000313" key="1">
    <source>
        <dbReference type="EMBL" id="PJZ05231.1"/>
    </source>
</evidence>
<evidence type="ECO:0000313" key="2">
    <source>
        <dbReference type="Proteomes" id="UP000232062"/>
    </source>
</evidence>
<organism evidence="1 2">
    <name type="scientific">Pantoea rodasii</name>
    <dbReference type="NCBI Taxonomy" id="1076549"/>
    <lineage>
        <taxon>Bacteria</taxon>
        <taxon>Pseudomonadati</taxon>
        <taxon>Pseudomonadota</taxon>
        <taxon>Gammaproteobacteria</taxon>
        <taxon>Enterobacterales</taxon>
        <taxon>Erwiniaceae</taxon>
        <taxon>Pantoea</taxon>
    </lineage>
</organism>
<protein>
    <submittedName>
        <fullName evidence="1">Uncharacterized protein</fullName>
    </submittedName>
</protein>